<evidence type="ECO:0000259" key="1">
    <source>
        <dbReference type="Pfam" id="PF08378"/>
    </source>
</evidence>
<sequence length="590" mass="69111">MANFLSAPPLTATDGERAFYNRIKHTYLGEDHLLAYFEPDIGGVHPDYLLLSPNFGIIIVEIKDYSEKYLKTMTKSGKWERLKDDNVIFLDNPFDQIYQYWRVIKDRVDYCHFPKNIEIPIIRLVVFSQIPQDGYIAEEIRKIVPAKVQLCFKNTLSRNEKFKEYFNDILPTNLELSVKNFNLVRANLIPTCRLPTQKQKDLLKYFTHEEKVKLLDQDQEKFARELGEGHRLIFGVAGSGKTVLLLARGRILAKRHPDWKILILCYNRLLKKLLFKMLNPQDYEADITISTFHGWARNYILNIDNEFSTLYKKAEEKAKKEEKMSEFFQDFVPNLLLGAIEALGDKKIEYDAILIDESQDFEKNWFIPLMQTLNSETNSLLITCDGLQGIYARKRFYWSDVGIQARGRVKKFRNSYRTPLEIGYLAQETLPESLKELIDKFDEFLSTEEFLGEHGTVEIILSDNRENEYKNIVNKVDRLLKNPQEILVLFKHNLAKINYDHPFCRYLEEAKIEWKDLKDYNYESPGLLIGTLHGTKGLESDTIIIPEVDTYKSDKDRQLLYVGITRSRKKIILSAHKSTEFIKSLEKYRT</sequence>
<dbReference type="SUPFAM" id="SSF52540">
    <property type="entry name" value="P-loop containing nucleoside triphosphate hydrolases"/>
    <property type="match status" value="1"/>
</dbReference>
<dbReference type="GO" id="GO:0003677">
    <property type="term" value="F:DNA binding"/>
    <property type="evidence" value="ECO:0007669"/>
    <property type="project" value="InterPro"/>
</dbReference>
<comment type="caution">
    <text evidence="3">The sequence shown here is derived from an EMBL/GenBank/DDBJ whole genome shotgun (WGS) entry which is preliminary data.</text>
</comment>
<dbReference type="GO" id="GO:0005524">
    <property type="term" value="F:ATP binding"/>
    <property type="evidence" value="ECO:0007669"/>
    <property type="project" value="InterPro"/>
</dbReference>
<organism evidence="3">
    <name type="scientific">marine sediment metagenome</name>
    <dbReference type="NCBI Taxonomy" id="412755"/>
    <lineage>
        <taxon>unclassified sequences</taxon>
        <taxon>metagenomes</taxon>
        <taxon>ecological metagenomes</taxon>
    </lineage>
</organism>
<gene>
    <name evidence="3" type="ORF">LCGC14_1714430</name>
</gene>
<feature type="domain" description="NERD" evidence="1">
    <location>
        <begin position="14"/>
        <end position="128"/>
    </location>
</feature>
<dbReference type="Pfam" id="PF08378">
    <property type="entry name" value="NERD"/>
    <property type="match status" value="1"/>
</dbReference>
<feature type="domain" description="UvrD-like helicase C-terminal" evidence="2">
    <location>
        <begin position="529"/>
        <end position="573"/>
    </location>
</feature>
<protein>
    <submittedName>
        <fullName evidence="3">Uncharacterized protein</fullName>
    </submittedName>
</protein>
<accession>A0A0F9HE01</accession>
<dbReference type="Gene3D" id="3.40.50.300">
    <property type="entry name" value="P-loop containing nucleotide triphosphate hydrolases"/>
    <property type="match status" value="2"/>
</dbReference>
<dbReference type="EMBL" id="LAZR01015340">
    <property type="protein sequence ID" value="KKM13616.1"/>
    <property type="molecule type" value="Genomic_DNA"/>
</dbReference>
<dbReference type="InterPro" id="IPR027785">
    <property type="entry name" value="UvrD-like_helicase_C"/>
</dbReference>
<dbReference type="Pfam" id="PF13245">
    <property type="entry name" value="AAA_19"/>
    <property type="match status" value="1"/>
</dbReference>
<name>A0A0F9HE01_9ZZZZ</name>
<dbReference type="PANTHER" id="PTHR11070">
    <property type="entry name" value="UVRD / RECB / PCRA DNA HELICASE FAMILY MEMBER"/>
    <property type="match status" value="1"/>
</dbReference>
<dbReference type="AlphaFoldDB" id="A0A0F9HE01"/>
<dbReference type="InterPro" id="IPR000212">
    <property type="entry name" value="DNA_helicase_UvrD/REP"/>
</dbReference>
<dbReference type="GO" id="GO:0000725">
    <property type="term" value="P:recombinational repair"/>
    <property type="evidence" value="ECO:0007669"/>
    <property type="project" value="TreeGrafter"/>
</dbReference>
<dbReference type="InterPro" id="IPR027417">
    <property type="entry name" value="P-loop_NTPase"/>
</dbReference>
<evidence type="ECO:0000259" key="2">
    <source>
        <dbReference type="Pfam" id="PF13538"/>
    </source>
</evidence>
<reference evidence="3" key="1">
    <citation type="journal article" date="2015" name="Nature">
        <title>Complex archaea that bridge the gap between prokaryotes and eukaryotes.</title>
        <authorList>
            <person name="Spang A."/>
            <person name="Saw J.H."/>
            <person name="Jorgensen S.L."/>
            <person name="Zaremba-Niedzwiedzka K."/>
            <person name="Martijn J."/>
            <person name="Lind A.E."/>
            <person name="van Eijk R."/>
            <person name="Schleper C."/>
            <person name="Guy L."/>
            <person name="Ettema T.J."/>
        </authorList>
    </citation>
    <scope>NUCLEOTIDE SEQUENCE</scope>
</reference>
<dbReference type="Pfam" id="PF13538">
    <property type="entry name" value="UvrD_C_2"/>
    <property type="match status" value="1"/>
</dbReference>
<evidence type="ECO:0000313" key="3">
    <source>
        <dbReference type="EMBL" id="KKM13616.1"/>
    </source>
</evidence>
<dbReference type="PANTHER" id="PTHR11070:SF2">
    <property type="entry name" value="ATP-DEPENDENT DNA HELICASE SRS2"/>
    <property type="match status" value="1"/>
</dbReference>
<dbReference type="GO" id="GO:0005829">
    <property type="term" value="C:cytosol"/>
    <property type="evidence" value="ECO:0007669"/>
    <property type="project" value="TreeGrafter"/>
</dbReference>
<dbReference type="GO" id="GO:0043138">
    <property type="term" value="F:3'-5' DNA helicase activity"/>
    <property type="evidence" value="ECO:0007669"/>
    <property type="project" value="TreeGrafter"/>
</dbReference>
<dbReference type="InterPro" id="IPR011528">
    <property type="entry name" value="NERD"/>
</dbReference>
<proteinExistence type="predicted"/>